<keyword evidence="5" id="KW-1185">Reference proteome</keyword>
<dbReference type="SMART" id="SM00360">
    <property type="entry name" value="RRM"/>
    <property type="match status" value="1"/>
</dbReference>
<evidence type="ECO:0000259" key="3">
    <source>
        <dbReference type="PROSITE" id="PS50102"/>
    </source>
</evidence>
<evidence type="ECO:0000256" key="1">
    <source>
        <dbReference type="ARBA" id="ARBA00022884"/>
    </source>
</evidence>
<dbReference type="EMBL" id="JACEEZ010007605">
    <property type="protein sequence ID" value="KAG0723891.1"/>
    <property type="molecule type" value="Genomic_DNA"/>
</dbReference>
<dbReference type="InterPro" id="IPR050907">
    <property type="entry name" value="SRSF"/>
</dbReference>
<dbReference type="OrthoDB" id="5970at2759"/>
<dbReference type="PROSITE" id="PS50102">
    <property type="entry name" value="RRM"/>
    <property type="match status" value="1"/>
</dbReference>
<name>A0A8J4YHQ1_CHIOP</name>
<dbReference type="InterPro" id="IPR035979">
    <property type="entry name" value="RBD_domain_sf"/>
</dbReference>
<dbReference type="Proteomes" id="UP000770661">
    <property type="component" value="Unassembled WGS sequence"/>
</dbReference>
<dbReference type="InterPro" id="IPR012677">
    <property type="entry name" value="Nucleotide-bd_a/b_plait_sf"/>
</dbReference>
<dbReference type="PANTHER" id="PTHR23147">
    <property type="entry name" value="SERINE/ARGININE RICH SPLICING FACTOR"/>
    <property type="match status" value="1"/>
</dbReference>
<comment type="caution">
    <text evidence="4">The sequence shown here is derived from an EMBL/GenBank/DDBJ whole genome shotgun (WGS) entry which is preliminary data.</text>
</comment>
<dbReference type="GO" id="GO:0003723">
    <property type="term" value="F:RNA binding"/>
    <property type="evidence" value="ECO:0007669"/>
    <property type="project" value="UniProtKB-UniRule"/>
</dbReference>
<sequence length="143" mass="15944">MRTECKVYVGNLGNADAKHELESAFSKYGPLVNVWVARNPPGFAFVEFEDPRDAEDSVRALDGTSSHQSLSLIILQPAVWRARQGGDVDRTFTPRPVPLSSPARRRRCQEIERWPAVGQPCLRRSRVFALHFLAHGAHPPGST</sequence>
<dbReference type="SUPFAM" id="SSF54928">
    <property type="entry name" value="RNA-binding domain, RBD"/>
    <property type="match status" value="1"/>
</dbReference>
<evidence type="ECO:0000313" key="5">
    <source>
        <dbReference type="Proteomes" id="UP000770661"/>
    </source>
</evidence>
<organism evidence="4 5">
    <name type="scientific">Chionoecetes opilio</name>
    <name type="common">Atlantic snow crab</name>
    <name type="synonym">Cancer opilio</name>
    <dbReference type="NCBI Taxonomy" id="41210"/>
    <lineage>
        <taxon>Eukaryota</taxon>
        <taxon>Metazoa</taxon>
        <taxon>Ecdysozoa</taxon>
        <taxon>Arthropoda</taxon>
        <taxon>Crustacea</taxon>
        <taxon>Multicrustacea</taxon>
        <taxon>Malacostraca</taxon>
        <taxon>Eumalacostraca</taxon>
        <taxon>Eucarida</taxon>
        <taxon>Decapoda</taxon>
        <taxon>Pleocyemata</taxon>
        <taxon>Brachyura</taxon>
        <taxon>Eubrachyura</taxon>
        <taxon>Majoidea</taxon>
        <taxon>Majidae</taxon>
        <taxon>Chionoecetes</taxon>
    </lineage>
</organism>
<evidence type="ECO:0000256" key="2">
    <source>
        <dbReference type="PROSITE-ProRule" id="PRU00176"/>
    </source>
</evidence>
<dbReference type="Pfam" id="PF00076">
    <property type="entry name" value="RRM_1"/>
    <property type="match status" value="1"/>
</dbReference>
<dbReference type="Gene3D" id="3.30.70.330">
    <property type="match status" value="1"/>
</dbReference>
<proteinExistence type="predicted"/>
<dbReference type="AlphaFoldDB" id="A0A8J4YHQ1"/>
<accession>A0A8J4YHQ1</accession>
<dbReference type="CDD" id="cd12373">
    <property type="entry name" value="RRM_SRSF3_like"/>
    <property type="match status" value="1"/>
</dbReference>
<dbReference type="FunFam" id="3.30.70.330:FF:001074">
    <property type="entry name" value="Splicing factor, arginine/serine-rich 7"/>
    <property type="match status" value="1"/>
</dbReference>
<feature type="domain" description="RRM" evidence="3">
    <location>
        <begin position="5"/>
        <end position="77"/>
    </location>
</feature>
<protein>
    <submittedName>
        <fullName evidence="4">RNA-binding protein 1</fullName>
    </submittedName>
</protein>
<dbReference type="InterPro" id="IPR000504">
    <property type="entry name" value="RRM_dom"/>
</dbReference>
<evidence type="ECO:0000313" key="4">
    <source>
        <dbReference type="EMBL" id="KAG0723891.1"/>
    </source>
</evidence>
<reference evidence="4" key="1">
    <citation type="submission" date="2020-07" db="EMBL/GenBank/DDBJ databases">
        <title>The High-quality genome of the commercially important snow crab, Chionoecetes opilio.</title>
        <authorList>
            <person name="Jeong J.-H."/>
            <person name="Ryu S."/>
        </authorList>
    </citation>
    <scope>NUCLEOTIDE SEQUENCE</scope>
    <source>
        <strain evidence="4">MADBK_172401_WGS</strain>
        <tissue evidence="4">Digestive gland</tissue>
    </source>
</reference>
<keyword evidence="1 2" id="KW-0694">RNA-binding</keyword>
<gene>
    <name evidence="4" type="primary">Rbp1_0</name>
    <name evidence="4" type="ORF">GWK47_041782</name>
</gene>